<protein>
    <recommendedName>
        <fullName evidence="6">Phosphotransferase</fullName>
        <ecNumber evidence="6">2.7.1.-</ecNumber>
    </recommendedName>
</protein>
<dbReference type="EMBL" id="JAZHXJ010001398">
    <property type="protein sequence ID" value="KAL1844882.1"/>
    <property type="molecule type" value="Genomic_DNA"/>
</dbReference>
<organism evidence="10 11">
    <name type="scientific">Phialemonium thermophilum</name>
    <dbReference type="NCBI Taxonomy" id="223376"/>
    <lineage>
        <taxon>Eukaryota</taxon>
        <taxon>Fungi</taxon>
        <taxon>Dikarya</taxon>
        <taxon>Ascomycota</taxon>
        <taxon>Pezizomycotina</taxon>
        <taxon>Sordariomycetes</taxon>
        <taxon>Sordariomycetidae</taxon>
        <taxon>Cephalothecales</taxon>
        <taxon>Cephalothecaceae</taxon>
        <taxon>Phialemonium</taxon>
    </lineage>
</organism>
<dbReference type="EC" id="2.7.1.-" evidence="6"/>
<dbReference type="Pfam" id="PF00349">
    <property type="entry name" value="Hexokinase_1"/>
    <property type="match status" value="1"/>
</dbReference>
<evidence type="ECO:0000259" key="8">
    <source>
        <dbReference type="Pfam" id="PF00349"/>
    </source>
</evidence>
<sequence>MQPLASAMTTLRQVLAAAIKSLLRGKSLIRALLSFWIRETPLKGGKVSSKHAPSRTIDDFLREAEQLFVESTTEAALREFSSKLKVQFREGLWSNPACMLPSFNHQLPHGFERGQYLVLDVGGSTLRVALAELRGRGARGAESEIIRMDVFKINPQIKSLKGMDFFDWVAQRISETLSKSPRQPPPQQQQQQQQSTSDKPLPLGIAWSFPIEQTSIRSGRLHDMGKGFLAAEGLLGQDLGDIIESACQTVGLIVEVSAIVNDSTATLLSQAYINPSTRFGLILGTGVNIAAHLPISVIGREKFGARPDSWYERASHVVVNTELGMFGKGILPATRWDRLLNASHPRPDFQPLEQMVSGYYLGEICRYALIEAINSTGLFGGVLPPSLSKPYSLDTETLSIAEEYVFLSTGFHTLLFVL</sequence>
<dbReference type="CDD" id="cd24000">
    <property type="entry name" value="ASKHA_NBD_HK"/>
    <property type="match status" value="1"/>
</dbReference>
<evidence type="ECO:0000256" key="3">
    <source>
        <dbReference type="ARBA" id="ARBA00022741"/>
    </source>
</evidence>
<evidence type="ECO:0000313" key="11">
    <source>
        <dbReference type="Proteomes" id="UP001586593"/>
    </source>
</evidence>
<keyword evidence="4 6" id="KW-0418">Kinase</keyword>
<keyword evidence="3 6" id="KW-0547">Nucleotide-binding</keyword>
<reference evidence="10 11" key="1">
    <citation type="journal article" date="2024" name="Commun. Biol.">
        <title>Comparative genomic analysis of thermophilic fungi reveals convergent evolutionary adaptations and gene losses.</title>
        <authorList>
            <person name="Steindorff A.S."/>
            <person name="Aguilar-Pontes M.V."/>
            <person name="Robinson A.J."/>
            <person name="Andreopoulos B."/>
            <person name="LaButti K."/>
            <person name="Kuo A."/>
            <person name="Mondo S."/>
            <person name="Riley R."/>
            <person name="Otillar R."/>
            <person name="Haridas S."/>
            <person name="Lipzen A."/>
            <person name="Grimwood J."/>
            <person name="Schmutz J."/>
            <person name="Clum A."/>
            <person name="Reid I.D."/>
            <person name="Moisan M.C."/>
            <person name="Butler G."/>
            <person name="Nguyen T.T.M."/>
            <person name="Dewar K."/>
            <person name="Conant G."/>
            <person name="Drula E."/>
            <person name="Henrissat B."/>
            <person name="Hansel C."/>
            <person name="Singer S."/>
            <person name="Hutchinson M.I."/>
            <person name="de Vries R.P."/>
            <person name="Natvig D.O."/>
            <person name="Powell A.J."/>
            <person name="Tsang A."/>
            <person name="Grigoriev I.V."/>
        </authorList>
    </citation>
    <scope>NUCLEOTIDE SEQUENCE [LARGE SCALE GENOMIC DNA]</scope>
    <source>
        <strain evidence="10 11">ATCC 24622</strain>
    </source>
</reference>
<keyword evidence="5 6" id="KW-0067">ATP-binding</keyword>
<dbReference type="PANTHER" id="PTHR19443:SF24">
    <property type="entry name" value="PHOSPHOTRANSFERASE"/>
    <property type="match status" value="1"/>
</dbReference>
<evidence type="ECO:0000256" key="4">
    <source>
        <dbReference type="ARBA" id="ARBA00022777"/>
    </source>
</evidence>
<dbReference type="InterPro" id="IPR001312">
    <property type="entry name" value="Hexokinase"/>
</dbReference>
<feature type="domain" description="Hexokinase C-terminal" evidence="9">
    <location>
        <begin position="279"/>
        <end position="403"/>
    </location>
</feature>
<dbReference type="InterPro" id="IPR022673">
    <property type="entry name" value="Hexokinase_C"/>
</dbReference>
<dbReference type="SUPFAM" id="SSF53067">
    <property type="entry name" value="Actin-like ATPase domain"/>
    <property type="match status" value="2"/>
</dbReference>
<dbReference type="PROSITE" id="PS51748">
    <property type="entry name" value="HEXOKINASE_2"/>
    <property type="match status" value="1"/>
</dbReference>
<proteinExistence type="inferred from homology"/>
<evidence type="ECO:0000256" key="6">
    <source>
        <dbReference type="RuleBase" id="RU362007"/>
    </source>
</evidence>
<keyword evidence="2 6" id="KW-0808">Transferase</keyword>
<evidence type="ECO:0000256" key="7">
    <source>
        <dbReference type="SAM" id="MobiDB-lite"/>
    </source>
</evidence>
<keyword evidence="6" id="KW-0324">Glycolysis</keyword>
<dbReference type="Gene3D" id="3.30.420.40">
    <property type="match status" value="1"/>
</dbReference>
<comment type="similarity">
    <text evidence="1 6">Belongs to the hexokinase family.</text>
</comment>
<evidence type="ECO:0000256" key="1">
    <source>
        <dbReference type="ARBA" id="ARBA00009225"/>
    </source>
</evidence>
<evidence type="ECO:0000259" key="9">
    <source>
        <dbReference type="Pfam" id="PF03727"/>
    </source>
</evidence>
<feature type="region of interest" description="Disordered" evidence="7">
    <location>
        <begin position="177"/>
        <end position="198"/>
    </location>
</feature>
<comment type="caution">
    <text evidence="10">The sequence shown here is derived from an EMBL/GenBank/DDBJ whole genome shotgun (WGS) entry which is preliminary data.</text>
</comment>
<dbReference type="Pfam" id="PF03727">
    <property type="entry name" value="Hexokinase_2"/>
    <property type="match status" value="1"/>
</dbReference>
<dbReference type="InterPro" id="IPR043129">
    <property type="entry name" value="ATPase_NBD"/>
</dbReference>
<gene>
    <name evidence="10" type="ORF">VTK73DRAFT_1578</name>
</gene>
<dbReference type="Proteomes" id="UP001586593">
    <property type="component" value="Unassembled WGS sequence"/>
</dbReference>
<feature type="domain" description="Hexokinase N-terminal" evidence="8">
    <location>
        <begin position="72"/>
        <end position="272"/>
    </location>
</feature>
<accession>A0ABR3VTE6</accession>
<dbReference type="Gene3D" id="3.40.367.20">
    <property type="match status" value="1"/>
</dbReference>
<dbReference type="PANTHER" id="PTHR19443">
    <property type="entry name" value="HEXOKINASE"/>
    <property type="match status" value="1"/>
</dbReference>
<keyword evidence="11" id="KW-1185">Reference proteome</keyword>
<evidence type="ECO:0000256" key="5">
    <source>
        <dbReference type="ARBA" id="ARBA00022840"/>
    </source>
</evidence>
<evidence type="ECO:0000256" key="2">
    <source>
        <dbReference type="ARBA" id="ARBA00022679"/>
    </source>
</evidence>
<dbReference type="InterPro" id="IPR022672">
    <property type="entry name" value="Hexokinase_N"/>
</dbReference>
<name>A0ABR3VTE6_9PEZI</name>
<dbReference type="PRINTS" id="PR00475">
    <property type="entry name" value="HEXOKINASE"/>
</dbReference>
<evidence type="ECO:0000313" key="10">
    <source>
        <dbReference type="EMBL" id="KAL1844882.1"/>
    </source>
</evidence>